<comment type="caution">
    <text evidence="9">The sequence shown here is derived from an EMBL/GenBank/DDBJ whole genome shotgun (WGS) entry which is preliminary data.</text>
</comment>
<evidence type="ECO:0000256" key="6">
    <source>
        <dbReference type="ARBA" id="ARBA00023136"/>
    </source>
</evidence>
<proteinExistence type="inferred from homology"/>
<accession>A0A7I7ZT18</accession>
<evidence type="ECO:0000313" key="10">
    <source>
        <dbReference type="Proteomes" id="UP000309984"/>
    </source>
</evidence>
<keyword evidence="10" id="KW-1185">Reference proteome</keyword>
<evidence type="ECO:0000259" key="8">
    <source>
        <dbReference type="Pfam" id="PF25179"/>
    </source>
</evidence>
<dbReference type="AlphaFoldDB" id="A0A7I7ZT18"/>
<organism evidence="9 10">
    <name type="scientific">Mycolicibacterium phocaicum</name>
    <dbReference type="NCBI Taxonomy" id="319706"/>
    <lineage>
        <taxon>Bacteria</taxon>
        <taxon>Bacillati</taxon>
        <taxon>Actinomycetota</taxon>
        <taxon>Actinomycetes</taxon>
        <taxon>Mycobacteriales</taxon>
        <taxon>Mycobacteriaceae</taxon>
        <taxon>Mycolicibacterium</taxon>
    </lineage>
</organism>
<reference evidence="9 10" key="1">
    <citation type="submission" date="2018-01" db="EMBL/GenBank/DDBJ databases">
        <title>Comparative genomics of Mycobacterium mucogenicum and Mycobacterium neoaurum clade members emphasizing tRNA and non-coding RNA.</title>
        <authorList>
            <person name="Behra P.R.K."/>
            <person name="Pettersson B.M.F."/>
            <person name="Das S."/>
            <person name="Dasgupta S."/>
            <person name="Kirsebom L.A."/>
        </authorList>
    </citation>
    <scope>NUCLEOTIDE SEQUENCE [LARGE SCALE GENOMIC DNA]</scope>
    <source>
        <strain evidence="9 10">DSM 45104</strain>
    </source>
</reference>
<evidence type="ECO:0000256" key="3">
    <source>
        <dbReference type="ARBA" id="ARBA00022692"/>
    </source>
</evidence>
<keyword evidence="6" id="KW-0472">Membrane</keyword>
<evidence type="ECO:0000256" key="5">
    <source>
        <dbReference type="ARBA" id="ARBA00022989"/>
    </source>
</evidence>
<dbReference type="EMBL" id="POTM01000058">
    <property type="protein sequence ID" value="TLH61652.1"/>
    <property type="molecule type" value="Genomic_DNA"/>
</dbReference>
<dbReference type="InterPro" id="IPR009613">
    <property type="entry name" value="LMF"/>
</dbReference>
<dbReference type="RefSeq" id="WP_138250911.1">
    <property type="nucleotide sequence ID" value="NZ_AP022616.1"/>
</dbReference>
<dbReference type="PANTHER" id="PTHR14463:SF10">
    <property type="entry name" value="LIPASE MATURATION FACTOR 1"/>
    <property type="match status" value="1"/>
</dbReference>
<evidence type="ECO:0000256" key="1">
    <source>
        <dbReference type="ARBA" id="ARBA00004477"/>
    </source>
</evidence>
<comment type="similarity">
    <text evidence="2">Belongs to the lipase maturation factor family.</text>
</comment>
<feature type="domain" description="Lipase maturation factor 1/2 N-terminal" evidence="7">
    <location>
        <begin position="121"/>
        <end position="267"/>
    </location>
</feature>
<evidence type="ECO:0000259" key="7">
    <source>
        <dbReference type="Pfam" id="PF06762"/>
    </source>
</evidence>
<dbReference type="InterPro" id="IPR057433">
    <property type="entry name" value="LMF1/2_C"/>
</dbReference>
<feature type="domain" description="Lipase maturation factor 1/2 C-terminal" evidence="8">
    <location>
        <begin position="321"/>
        <end position="461"/>
    </location>
</feature>
<keyword evidence="3" id="KW-0812">Transmembrane</keyword>
<evidence type="ECO:0000256" key="4">
    <source>
        <dbReference type="ARBA" id="ARBA00022824"/>
    </source>
</evidence>
<keyword evidence="5" id="KW-1133">Transmembrane helix</keyword>
<evidence type="ECO:0000313" key="9">
    <source>
        <dbReference type="EMBL" id="TLH61652.1"/>
    </source>
</evidence>
<comment type="subcellular location">
    <subcellularLocation>
        <location evidence="1">Endoplasmic reticulum membrane</location>
        <topology evidence="1">Multi-pass membrane protein</topology>
    </subcellularLocation>
</comment>
<dbReference type="Pfam" id="PF06762">
    <property type="entry name" value="LMF1"/>
    <property type="match status" value="1"/>
</dbReference>
<dbReference type="Proteomes" id="UP000309984">
    <property type="component" value="Unassembled WGS sequence"/>
</dbReference>
<dbReference type="PANTHER" id="PTHR14463">
    <property type="entry name" value="LIPASE MATURATION FACTOR"/>
    <property type="match status" value="1"/>
</dbReference>
<name>A0A7I7ZT18_9MYCO</name>
<dbReference type="InterPro" id="IPR057434">
    <property type="entry name" value="LMF1/2_N"/>
</dbReference>
<gene>
    <name evidence="9" type="ORF">C1S79_24870</name>
</gene>
<keyword evidence="4" id="KW-0256">Endoplasmic reticulum</keyword>
<dbReference type="Pfam" id="PF25179">
    <property type="entry name" value="LMF1_C"/>
    <property type="match status" value="1"/>
</dbReference>
<sequence>MEWFTAPEYWFSRLVLERGIAGVYLIAFICAARQFRALLGAQGMLPIPRYLSAVSFRQAPSIFHWHYSDRFFATVAWSGAVLSAALVAGAGDLVPLWAAMLTWLLLWVLYLSIVNVGQRWYAFGWESLLLEAGFLAVFLGNDSVAPPVLVIWLARWLVFRTEFGAGLIKLRGDRCWRDLTCLYYHHETQPMPGPLSWFFHHLPKPLHRIEVAVNHVTQLIVPFGLFAPQPVATVAGAIVVVTQLWLVISGNYAWLNWLTMVLAFSAIAGPVPTSALAAPPVWFVVLVIGFSVLVVVLSYWPVRNLLSPQQRMNASFDPLHLVNTYGAFGSIGRIRREVVIEGTADSDITDETVWREYEFKGKPGAVGRLPRQWAPYHLRLDWMMWFAAISPTYGRQWFVGLLERLLRGDAATLKLLRHNPFPDSPPTYVRAQVFRYRYSTPRELRHDHVWWHRSPEGQYFPPVALPS</sequence>
<evidence type="ECO:0000256" key="2">
    <source>
        <dbReference type="ARBA" id="ARBA00005512"/>
    </source>
</evidence>
<dbReference type="GO" id="GO:0051604">
    <property type="term" value="P:protein maturation"/>
    <property type="evidence" value="ECO:0007669"/>
    <property type="project" value="InterPro"/>
</dbReference>
<protein>
    <submittedName>
        <fullName evidence="9">Uncharacterized protein</fullName>
    </submittedName>
</protein>